<protein>
    <submittedName>
        <fullName evidence="2">Uncharacterized protein</fullName>
    </submittedName>
</protein>
<dbReference type="InterPro" id="IPR027267">
    <property type="entry name" value="AH/BAR_dom_sf"/>
</dbReference>
<reference evidence="2" key="2">
    <citation type="journal article" date="2015" name="Fish Shellfish Immunol.">
        <title>Early steps in the European eel (Anguilla anguilla)-Vibrio vulnificus interaction in the gills: Role of the RtxA13 toxin.</title>
        <authorList>
            <person name="Callol A."/>
            <person name="Pajuelo D."/>
            <person name="Ebbesson L."/>
            <person name="Teles M."/>
            <person name="MacKenzie S."/>
            <person name="Amaro C."/>
        </authorList>
    </citation>
    <scope>NUCLEOTIDE SEQUENCE</scope>
</reference>
<reference evidence="2" key="1">
    <citation type="submission" date="2014-11" db="EMBL/GenBank/DDBJ databases">
        <authorList>
            <person name="Amaro Gonzalez C."/>
        </authorList>
    </citation>
    <scope>NUCLEOTIDE SEQUENCE</scope>
</reference>
<feature type="region of interest" description="Disordered" evidence="1">
    <location>
        <begin position="37"/>
        <end position="59"/>
    </location>
</feature>
<proteinExistence type="predicted"/>
<accession>A0A0E9RQL8</accession>
<evidence type="ECO:0000313" key="2">
    <source>
        <dbReference type="EMBL" id="JAH31394.1"/>
    </source>
</evidence>
<name>A0A0E9RQL8_ANGAN</name>
<feature type="compositionally biased region" description="Basic and acidic residues" evidence="1">
    <location>
        <begin position="37"/>
        <end position="48"/>
    </location>
</feature>
<dbReference type="AlphaFoldDB" id="A0A0E9RQL8"/>
<organism evidence="2">
    <name type="scientific">Anguilla anguilla</name>
    <name type="common">European freshwater eel</name>
    <name type="synonym">Muraena anguilla</name>
    <dbReference type="NCBI Taxonomy" id="7936"/>
    <lineage>
        <taxon>Eukaryota</taxon>
        <taxon>Metazoa</taxon>
        <taxon>Chordata</taxon>
        <taxon>Craniata</taxon>
        <taxon>Vertebrata</taxon>
        <taxon>Euteleostomi</taxon>
        <taxon>Actinopterygii</taxon>
        <taxon>Neopterygii</taxon>
        <taxon>Teleostei</taxon>
        <taxon>Anguilliformes</taxon>
        <taxon>Anguillidae</taxon>
        <taxon>Anguilla</taxon>
    </lineage>
</organism>
<sequence length="59" mass="6988">MEVFREHQKEQRKKFEGIMEKVQKTKVALYKKTLESKKSYDQSAERQTRLSKPLKGSTA</sequence>
<dbReference type="EMBL" id="GBXM01077183">
    <property type="protein sequence ID" value="JAH31394.1"/>
    <property type="molecule type" value="Transcribed_RNA"/>
</dbReference>
<evidence type="ECO:0000256" key="1">
    <source>
        <dbReference type="SAM" id="MobiDB-lite"/>
    </source>
</evidence>
<dbReference type="SUPFAM" id="SSF103657">
    <property type="entry name" value="BAR/IMD domain-like"/>
    <property type="match status" value="1"/>
</dbReference>